<sequence>MKFSSDVTSSRRKCRKAHFQAPSSIRHKIMSCNLHKDIREKYNVRTAPVRKDDEVRVMRGKHKGHEGKVIQCYRKKYVIYIDRLTHDKVNGATVNIGIAPSNCQIIKLKLDKDRLQMLSRRDRSKEVKMA</sequence>
<comment type="caution">
    <text evidence="1">The sequence shown here is derived from an EMBL/GenBank/DDBJ whole genome shotgun (WGS) entry which is preliminary data.</text>
</comment>
<protein>
    <submittedName>
        <fullName evidence="1">60S ribosomal protein L26A</fullName>
    </submittedName>
</protein>
<keyword evidence="1" id="KW-0687">Ribonucleoprotein</keyword>
<proteinExistence type="predicted"/>
<evidence type="ECO:0000313" key="2">
    <source>
        <dbReference type="Proteomes" id="UP001165960"/>
    </source>
</evidence>
<reference evidence="1" key="1">
    <citation type="submission" date="2022-04" db="EMBL/GenBank/DDBJ databases">
        <title>Genome of the entomopathogenic fungus Entomophthora muscae.</title>
        <authorList>
            <person name="Elya C."/>
            <person name="Lovett B.R."/>
            <person name="Lee E."/>
            <person name="Macias A.M."/>
            <person name="Hajek A.E."/>
            <person name="De Bivort B.L."/>
            <person name="Kasson M.T."/>
            <person name="De Fine Licht H.H."/>
            <person name="Stajich J.E."/>
        </authorList>
    </citation>
    <scope>NUCLEOTIDE SEQUENCE</scope>
    <source>
        <strain evidence="1">Berkeley</strain>
    </source>
</reference>
<dbReference type="EMBL" id="QTSX02006436">
    <property type="protein sequence ID" value="KAJ9054581.1"/>
    <property type="molecule type" value="Genomic_DNA"/>
</dbReference>
<organism evidence="1 2">
    <name type="scientific">Entomophthora muscae</name>
    <dbReference type="NCBI Taxonomy" id="34485"/>
    <lineage>
        <taxon>Eukaryota</taxon>
        <taxon>Fungi</taxon>
        <taxon>Fungi incertae sedis</taxon>
        <taxon>Zoopagomycota</taxon>
        <taxon>Entomophthoromycotina</taxon>
        <taxon>Entomophthoromycetes</taxon>
        <taxon>Entomophthorales</taxon>
        <taxon>Entomophthoraceae</taxon>
        <taxon>Entomophthora</taxon>
    </lineage>
</organism>
<keyword evidence="2" id="KW-1185">Reference proteome</keyword>
<gene>
    <name evidence="1" type="primary">RPL26A_2</name>
    <name evidence="1" type="ORF">DSO57_1012860</name>
</gene>
<evidence type="ECO:0000313" key="1">
    <source>
        <dbReference type="EMBL" id="KAJ9054581.1"/>
    </source>
</evidence>
<name>A0ACC2RX03_9FUNG</name>
<keyword evidence="1" id="KW-0689">Ribosomal protein</keyword>
<dbReference type="Proteomes" id="UP001165960">
    <property type="component" value="Unassembled WGS sequence"/>
</dbReference>
<accession>A0ACC2RX03</accession>